<dbReference type="InterPro" id="IPR041575">
    <property type="entry name" value="Rubredoxin_C"/>
</dbReference>
<keyword evidence="3" id="KW-0274">FAD</keyword>
<evidence type="ECO:0000259" key="4">
    <source>
        <dbReference type="Pfam" id="PF07992"/>
    </source>
</evidence>
<dbReference type="RefSeq" id="WP_211144443.1">
    <property type="nucleotide sequence ID" value="NZ_JAEEGB010000038.1"/>
</dbReference>
<accession>A0A934M5A7</accession>
<protein>
    <submittedName>
        <fullName evidence="6">NAD(P)/FAD-dependent oxidoreductase</fullName>
    </submittedName>
</protein>
<comment type="caution">
    <text evidence="6">The sequence shown here is derived from an EMBL/GenBank/DDBJ whole genome shotgun (WGS) entry which is preliminary data.</text>
</comment>
<proteinExistence type="predicted"/>
<dbReference type="PANTHER" id="PTHR43429:SF3">
    <property type="entry name" value="NITRITE REDUCTASE [NAD(P)H]"/>
    <property type="match status" value="1"/>
</dbReference>
<organism evidence="6 7">
    <name type="scientific">Clostridium aciditolerans</name>
    <dbReference type="NCBI Taxonomy" id="339861"/>
    <lineage>
        <taxon>Bacteria</taxon>
        <taxon>Bacillati</taxon>
        <taxon>Bacillota</taxon>
        <taxon>Clostridia</taxon>
        <taxon>Eubacteriales</taxon>
        <taxon>Clostridiaceae</taxon>
        <taxon>Clostridium</taxon>
    </lineage>
</organism>
<keyword evidence="2" id="KW-0285">Flavoprotein</keyword>
<comment type="cofactor">
    <cofactor evidence="1">
        <name>FAD</name>
        <dbReference type="ChEBI" id="CHEBI:57692"/>
    </cofactor>
</comment>
<sequence>MRYVIIGASAAGINAAKTLRELDNLSEIVIISKDTDVYSRCMLHHVISGNRDLEKIAFVDKDFFSKNNIKWVKGIEVTDINTDEKQVVLENGTIEKYDKLLIATGASSFVPPVKNLREAKGVYSLRDYADVLNIEEGIKKSKKAVILGAGLVGIDSAIGLMERGIKLSIVEMGNRILPLQLDQKGADRYQKLFKDKAVDIYTSVSLEEVILKEDGYVSKAKLSDGTLIDCDMIVVAAGVRPNINFIKNTSINVNKGIVIDKNCRTSEKDIYAAGDVTFTAPIWPIAVKQGIAAAYNMYGEERVFDDTFALRNSMNFLGLETVSLGIVEAPDNSYTVDIIETKNVYKKVIHKDGIIYGAILLGDISYCGVLHQLIKNKINISNINKNIFKIDYADFFNVQKDGQYKYEFV</sequence>
<dbReference type="InterPro" id="IPR023753">
    <property type="entry name" value="FAD/NAD-binding_dom"/>
</dbReference>
<dbReference type="SUPFAM" id="SSF51905">
    <property type="entry name" value="FAD/NAD(P)-binding domain"/>
    <property type="match status" value="1"/>
</dbReference>
<keyword evidence="7" id="KW-1185">Reference proteome</keyword>
<dbReference type="Pfam" id="PF07992">
    <property type="entry name" value="Pyr_redox_2"/>
    <property type="match status" value="1"/>
</dbReference>
<name>A0A934M5A7_9CLOT</name>
<evidence type="ECO:0000256" key="2">
    <source>
        <dbReference type="ARBA" id="ARBA00022630"/>
    </source>
</evidence>
<evidence type="ECO:0000259" key="5">
    <source>
        <dbReference type="Pfam" id="PF18267"/>
    </source>
</evidence>
<feature type="domain" description="FAD/NAD(P)-binding" evidence="4">
    <location>
        <begin position="2"/>
        <end position="290"/>
    </location>
</feature>
<dbReference type="PRINTS" id="PR00411">
    <property type="entry name" value="PNDRDTASEI"/>
</dbReference>
<dbReference type="PRINTS" id="PR00368">
    <property type="entry name" value="FADPNR"/>
</dbReference>
<feature type="domain" description="NADH-rubredoxin oxidoreductase C-terminal" evidence="5">
    <location>
        <begin position="312"/>
        <end position="378"/>
    </location>
</feature>
<evidence type="ECO:0000313" key="6">
    <source>
        <dbReference type="EMBL" id="MBI6875082.1"/>
    </source>
</evidence>
<evidence type="ECO:0000256" key="3">
    <source>
        <dbReference type="ARBA" id="ARBA00022827"/>
    </source>
</evidence>
<reference evidence="6" key="1">
    <citation type="submission" date="2020-12" db="EMBL/GenBank/DDBJ databases">
        <title>Clostridium thailandense sp. nov., a novel acetogenic bacterium isolated from peat land soil in Thailand.</title>
        <authorList>
            <person name="Chaikitkaew S."/>
            <person name="Birkeland N.K."/>
        </authorList>
    </citation>
    <scope>NUCLEOTIDE SEQUENCE</scope>
    <source>
        <strain evidence="6">DSM 17425</strain>
    </source>
</reference>
<dbReference type="GO" id="GO:0016491">
    <property type="term" value="F:oxidoreductase activity"/>
    <property type="evidence" value="ECO:0007669"/>
    <property type="project" value="InterPro"/>
</dbReference>
<dbReference type="Gene3D" id="3.50.50.60">
    <property type="entry name" value="FAD/NAD(P)-binding domain"/>
    <property type="match status" value="2"/>
</dbReference>
<dbReference type="InterPro" id="IPR050260">
    <property type="entry name" value="FAD-bd_OxRdtase"/>
</dbReference>
<evidence type="ECO:0000256" key="1">
    <source>
        <dbReference type="ARBA" id="ARBA00001974"/>
    </source>
</evidence>
<dbReference type="InterPro" id="IPR016156">
    <property type="entry name" value="FAD/NAD-linked_Rdtase_dimer_sf"/>
</dbReference>
<dbReference type="Gene3D" id="3.30.390.30">
    <property type="match status" value="1"/>
</dbReference>
<dbReference type="InterPro" id="IPR036188">
    <property type="entry name" value="FAD/NAD-bd_sf"/>
</dbReference>
<dbReference type="PANTHER" id="PTHR43429">
    <property type="entry name" value="PYRIDINE NUCLEOTIDE-DISULFIDE OXIDOREDUCTASE DOMAIN-CONTAINING"/>
    <property type="match status" value="1"/>
</dbReference>
<evidence type="ECO:0000313" key="7">
    <source>
        <dbReference type="Proteomes" id="UP000622687"/>
    </source>
</evidence>
<dbReference type="Proteomes" id="UP000622687">
    <property type="component" value="Unassembled WGS sequence"/>
</dbReference>
<gene>
    <name evidence="6" type="ORF">I6U51_20625</name>
</gene>
<dbReference type="Pfam" id="PF18267">
    <property type="entry name" value="Rubredoxin_C"/>
    <property type="match status" value="1"/>
</dbReference>
<dbReference type="EMBL" id="JAEEGB010000038">
    <property type="protein sequence ID" value="MBI6875082.1"/>
    <property type="molecule type" value="Genomic_DNA"/>
</dbReference>
<dbReference type="AlphaFoldDB" id="A0A934M5A7"/>